<comment type="caution">
    <text evidence="1">The sequence shown here is derived from an EMBL/GenBank/DDBJ whole genome shotgun (WGS) entry which is preliminary data.</text>
</comment>
<keyword evidence="2" id="KW-1185">Reference proteome</keyword>
<accession>A0AAN8XGL0</accession>
<reference evidence="1 2" key="1">
    <citation type="submission" date="2023-11" db="EMBL/GenBank/DDBJ databases">
        <title>Halocaridina rubra genome assembly.</title>
        <authorList>
            <person name="Smith C."/>
        </authorList>
    </citation>
    <scope>NUCLEOTIDE SEQUENCE [LARGE SCALE GENOMIC DNA]</scope>
    <source>
        <strain evidence="1">EP-1</strain>
        <tissue evidence="1">Whole</tissue>
    </source>
</reference>
<evidence type="ECO:0000313" key="1">
    <source>
        <dbReference type="EMBL" id="KAK7084030.1"/>
    </source>
</evidence>
<evidence type="ECO:0000313" key="2">
    <source>
        <dbReference type="Proteomes" id="UP001381693"/>
    </source>
</evidence>
<dbReference type="EMBL" id="JAXCGZ010002331">
    <property type="protein sequence ID" value="KAK7084030.1"/>
    <property type="molecule type" value="Genomic_DNA"/>
</dbReference>
<name>A0AAN8XGL0_HALRR</name>
<dbReference type="AlphaFoldDB" id="A0AAN8XGL0"/>
<dbReference type="Proteomes" id="UP001381693">
    <property type="component" value="Unassembled WGS sequence"/>
</dbReference>
<sequence length="160" mass="18708">MLEEIPHYYFLGDLVIIWYITIPVDVPRILSACHRKIFVLTFLLPFKGKSSLYNGSREDPLASHAVGAWLHLVNNSWEKRICHKPEVKERDISKIVDSYVKFVRSADVLEKIPGRKAYKDVEFAHNIFIKKPNEMVDMLKDLSEKDESRQMNEQESDMVE</sequence>
<gene>
    <name evidence="1" type="ORF">SK128_017981</name>
</gene>
<protein>
    <submittedName>
        <fullName evidence="1">Uncharacterized protein</fullName>
    </submittedName>
</protein>
<proteinExistence type="predicted"/>
<organism evidence="1 2">
    <name type="scientific">Halocaridina rubra</name>
    <name type="common">Hawaiian red shrimp</name>
    <dbReference type="NCBI Taxonomy" id="373956"/>
    <lineage>
        <taxon>Eukaryota</taxon>
        <taxon>Metazoa</taxon>
        <taxon>Ecdysozoa</taxon>
        <taxon>Arthropoda</taxon>
        <taxon>Crustacea</taxon>
        <taxon>Multicrustacea</taxon>
        <taxon>Malacostraca</taxon>
        <taxon>Eumalacostraca</taxon>
        <taxon>Eucarida</taxon>
        <taxon>Decapoda</taxon>
        <taxon>Pleocyemata</taxon>
        <taxon>Caridea</taxon>
        <taxon>Atyoidea</taxon>
        <taxon>Atyidae</taxon>
        <taxon>Halocaridina</taxon>
    </lineage>
</organism>